<dbReference type="PANTHER" id="PTHR24422:SF19">
    <property type="entry name" value="CHEMOTAXIS PROTEIN METHYLTRANSFERASE"/>
    <property type="match status" value="1"/>
</dbReference>
<reference evidence="8 9" key="1">
    <citation type="submission" date="2017-02" db="EMBL/GenBank/DDBJ databases">
        <title>Genomic diversity within the haloalkaliphilic genus Thioalkalivibrio.</title>
        <authorList>
            <person name="Ahn A.-C."/>
            <person name="Meier-Kolthoff J."/>
            <person name="Overmars L."/>
            <person name="Richter M."/>
            <person name="Woyke T."/>
            <person name="Sorokin D.Y."/>
            <person name="Muyzer G."/>
        </authorList>
    </citation>
    <scope>NUCLEOTIDE SEQUENCE [LARGE SCALE GENOMIC DNA]</scope>
    <source>
        <strain evidence="8 9">ALJD</strain>
    </source>
</reference>
<dbReference type="InterPro" id="IPR026024">
    <property type="entry name" value="Chemotaxis_MeTrfase_CheR"/>
</dbReference>
<dbReference type="Gene3D" id="3.40.50.150">
    <property type="entry name" value="Vaccinia Virus protein VP39"/>
    <property type="match status" value="1"/>
</dbReference>
<dbReference type="InterPro" id="IPR022641">
    <property type="entry name" value="CheR_N"/>
</dbReference>
<dbReference type="InterPro" id="IPR036804">
    <property type="entry name" value="CheR_N_sf"/>
</dbReference>
<dbReference type="PANTHER" id="PTHR24422">
    <property type="entry name" value="CHEMOTAXIS PROTEIN METHYLTRANSFERASE"/>
    <property type="match status" value="1"/>
</dbReference>
<dbReference type="STRING" id="108003.B1C78_09140"/>
<dbReference type="PIRSF" id="PIRSF000410">
    <property type="entry name" value="CheR"/>
    <property type="match status" value="1"/>
</dbReference>
<gene>
    <name evidence="8" type="ORF">B1C78_09140</name>
</gene>
<dbReference type="Pfam" id="PF01739">
    <property type="entry name" value="CheR"/>
    <property type="match status" value="1"/>
</dbReference>
<feature type="binding site" evidence="6">
    <location>
        <begin position="215"/>
        <end position="216"/>
    </location>
    <ligand>
        <name>S-adenosyl-L-methionine</name>
        <dbReference type="ChEBI" id="CHEBI:59789"/>
    </ligand>
</feature>
<dbReference type="OrthoDB" id="9816309at2"/>
<dbReference type="SUPFAM" id="SSF53335">
    <property type="entry name" value="S-adenosyl-L-methionine-dependent methyltransferases"/>
    <property type="match status" value="1"/>
</dbReference>
<evidence type="ECO:0000256" key="4">
    <source>
        <dbReference type="ARBA" id="ARBA00022691"/>
    </source>
</evidence>
<dbReference type="AlphaFoldDB" id="A0A1V3NGR9"/>
<proteinExistence type="predicted"/>
<dbReference type="PROSITE" id="PS50123">
    <property type="entry name" value="CHER"/>
    <property type="match status" value="1"/>
</dbReference>
<feature type="binding site" evidence="6">
    <location>
        <position position="88"/>
    </location>
    <ligand>
        <name>S-adenosyl-L-methionine</name>
        <dbReference type="ChEBI" id="CHEBI:59789"/>
    </ligand>
</feature>
<dbReference type="InterPro" id="IPR022642">
    <property type="entry name" value="CheR_C"/>
</dbReference>
<dbReference type="CDD" id="cd02440">
    <property type="entry name" value="AdoMet_MTases"/>
    <property type="match status" value="1"/>
</dbReference>
<protein>
    <recommendedName>
        <fullName evidence="5">Chemotaxis protein methyltransferase</fullName>
        <ecNumber evidence="5">2.1.1.80</ecNumber>
    </recommendedName>
</protein>
<feature type="binding site" evidence="6">
    <location>
        <position position="94"/>
    </location>
    <ligand>
        <name>S-adenosyl-L-methionine</name>
        <dbReference type="ChEBI" id="CHEBI:59789"/>
    </ligand>
</feature>
<dbReference type="Gene3D" id="1.10.155.10">
    <property type="entry name" value="Chemotaxis receptor methyltransferase CheR, N-terminal domain"/>
    <property type="match status" value="1"/>
</dbReference>
<evidence type="ECO:0000313" key="8">
    <source>
        <dbReference type="EMBL" id="OOG24240.1"/>
    </source>
</evidence>
<keyword evidence="4 5" id="KW-0949">S-adenosyl-L-methionine</keyword>
<evidence type="ECO:0000256" key="1">
    <source>
        <dbReference type="ARBA" id="ARBA00001541"/>
    </source>
</evidence>
<feature type="domain" description="CheR-type methyltransferase" evidence="7">
    <location>
        <begin position="12"/>
        <end position="286"/>
    </location>
</feature>
<evidence type="ECO:0000256" key="2">
    <source>
        <dbReference type="ARBA" id="ARBA00022603"/>
    </source>
</evidence>
<keyword evidence="9" id="KW-1185">Reference proteome</keyword>
<evidence type="ECO:0000256" key="3">
    <source>
        <dbReference type="ARBA" id="ARBA00022679"/>
    </source>
</evidence>
<feature type="binding site" evidence="6">
    <location>
        <position position="157"/>
    </location>
    <ligand>
        <name>S-adenosyl-L-methionine</name>
        <dbReference type="ChEBI" id="CHEBI:59789"/>
    </ligand>
</feature>
<comment type="caution">
    <text evidence="8">The sequence shown here is derived from an EMBL/GenBank/DDBJ whole genome shotgun (WGS) entry which is preliminary data.</text>
</comment>
<dbReference type="SUPFAM" id="SSF47757">
    <property type="entry name" value="Chemotaxis receptor methyltransferase CheR, N-terminal domain"/>
    <property type="match status" value="1"/>
</dbReference>
<comment type="function">
    <text evidence="5">Methylation of the membrane-bound methyl-accepting chemotaxis proteins (MCP) to form gamma-glutamyl methyl ester residues in MCP.</text>
</comment>
<feature type="binding site" evidence="6">
    <location>
        <position position="132"/>
    </location>
    <ligand>
        <name>S-adenosyl-L-methionine</name>
        <dbReference type="ChEBI" id="CHEBI:59789"/>
    </ligand>
</feature>
<organism evidence="8 9">
    <name type="scientific">Thioalkalivibrio denitrificans</name>
    <dbReference type="NCBI Taxonomy" id="108003"/>
    <lineage>
        <taxon>Bacteria</taxon>
        <taxon>Pseudomonadati</taxon>
        <taxon>Pseudomonadota</taxon>
        <taxon>Gammaproteobacteria</taxon>
        <taxon>Chromatiales</taxon>
        <taxon>Ectothiorhodospiraceae</taxon>
        <taxon>Thioalkalivibrio</taxon>
    </lineage>
</organism>
<accession>A0A1V3NGR9</accession>
<dbReference type="InterPro" id="IPR029063">
    <property type="entry name" value="SAM-dependent_MTases_sf"/>
</dbReference>
<evidence type="ECO:0000259" key="7">
    <source>
        <dbReference type="PROSITE" id="PS50123"/>
    </source>
</evidence>
<feature type="binding site" evidence="6">
    <location>
        <begin position="232"/>
        <end position="233"/>
    </location>
    <ligand>
        <name>S-adenosyl-L-methionine</name>
        <dbReference type="ChEBI" id="CHEBI:59789"/>
    </ligand>
</feature>
<name>A0A1V3NGR9_9GAMM</name>
<dbReference type="EC" id="2.1.1.80" evidence="5"/>
<evidence type="ECO:0000256" key="6">
    <source>
        <dbReference type="PIRSR" id="PIRSR000410-1"/>
    </source>
</evidence>
<feature type="binding site" evidence="6">
    <location>
        <position position="90"/>
    </location>
    <ligand>
        <name>S-adenosyl-L-methionine</name>
        <dbReference type="ChEBI" id="CHEBI:59789"/>
    </ligand>
</feature>
<sequence length="286" mass="33003">MAAKRGVRPVDTEIREFQFTDRHFDKLRRLASEHTGIVLGENKRQMMYGRLARRIRQLGLRSFDEYCARLEEDPESELGELVNAITTNLTAFFRENHHFEHLARTAVPEVLERNAATRRLRIWSAGCSTGEEPYSIAMVLGESAALSGWDTRILATDIDTNVVARADTGVYPIERVRDMDSKRRRQWFQKGTGANAGKCRVHPSLREMIAFRPLNLLGPWPMRGPFDIIFCRNVVIYFDKKTQRNLFDRYADILAPGGYLYIGHSESLFRINDRFDSVGGTIYRKR</sequence>
<dbReference type="GO" id="GO:0008983">
    <property type="term" value="F:protein-glutamate O-methyltransferase activity"/>
    <property type="evidence" value="ECO:0007669"/>
    <property type="project" value="UniProtKB-EC"/>
</dbReference>
<evidence type="ECO:0000313" key="9">
    <source>
        <dbReference type="Proteomes" id="UP000189462"/>
    </source>
</evidence>
<dbReference type="EMBL" id="MVBK01000049">
    <property type="protein sequence ID" value="OOG24240.1"/>
    <property type="molecule type" value="Genomic_DNA"/>
</dbReference>
<dbReference type="GO" id="GO:0032259">
    <property type="term" value="P:methylation"/>
    <property type="evidence" value="ECO:0007669"/>
    <property type="project" value="UniProtKB-KW"/>
</dbReference>
<dbReference type="Pfam" id="PF03705">
    <property type="entry name" value="CheR_N"/>
    <property type="match status" value="1"/>
</dbReference>
<evidence type="ECO:0000256" key="5">
    <source>
        <dbReference type="PIRNR" id="PIRNR000410"/>
    </source>
</evidence>
<keyword evidence="2 5" id="KW-0489">Methyltransferase</keyword>
<dbReference type="Proteomes" id="UP000189462">
    <property type="component" value="Unassembled WGS sequence"/>
</dbReference>
<dbReference type="InterPro" id="IPR000780">
    <property type="entry name" value="CheR_MeTrfase"/>
</dbReference>
<comment type="catalytic activity">
    <reaction evidence="1 5">
        <text>L-glutamyl-[protein] + S-adenosyl-L-methionine = [protein]-L-glutamate 5-O-methyl ester + S-adenosyl-L-homocysteine</text>
        <dbReference type="Rhea" id="RHEA:24452"/>
        <dbReference type="Rhea" id="RHEA-COMP:10208"/>
        <dbReference type="Rhea" id="RHEA-COMP:10311"/>
        <dbReference type="ChEBI" id="CHEBI:29973"/>
        <dbReference type="ChEBI" id="CHEBI:57856"/>
        <dbReference type="ChEBI" id="CHEBI:59789"/>
        <dbReference type="ChEBI" id="CHEBI:82795"/>
        <dbReference type="EC" id="2.1.1.80"/>
    </reaction>
</comment>
<keyword evidence="3 5" id="KW-0808">Transferase</keyword>
<dbReference type="InterPro" id="IPR050903">
    <property type="entry name" value="Bact_Chemotaxis_MeTrfase"/>
</dbReference>
<dbReference type="RefSeq" id="WP_077278845.1">
    <property type="nucleotide sequence ID" value="NZ_MVBK01000049.1"/>
</dbReference>
<dbReference type="PRINTS" id="PR00996">
    <property type="entry name" value="CHERMTFRASE"/>
</dbReference>
<dbReference type="SMART" id="SM00138">
    <property type="entry name" value="MeTrc"/>
    <property type="match status" value="1"/>
</dbReference>